<dbReference type="GeneID" id="300553334"/>
<keyword evidence="3" id="KW-1185">Reference proteome</keyword>
<organism evidence="2 3">
    <name type="scientific">Corynebacterium auriscanis</name>
    <dbReference type="NCBI Taxonomy" id="99807"/>
    <lineage>
        <taxon>Bacteria</taxon>
        <taxon>Bacillati</taxon>
        <taxon>Actinomycetota</taxon>
        <taxon>Actinomycetes</taxon>
        <taxon>Mycobacteriales</taxon>
        <taxon>Corynebacteriaceae</taxon>
        <taxon>Corynebacterium</taxon>
    </lineage>
</organism>
<evidence type="ECO:0000313" key="2">
    <source>
        <dbReference type="EMBL" id="KGM18169.1"/>
    </source>
</evidence>
<name>A0A0A2DJS2_9CORY</name>
<evidence type="ECO:0000259" key="1">
    <source>
        <dbReference type="Pfam" id="PF10547"/>
    </source>
</evidence>
<dbReference type="AlphaFoldDB" id="A0A0A2DJS2"/>
<evidence type="ECO:0000313" key="3">
    <source>
        <dbReference type="Proteomes" id="UP000030145"/>
    </source>
</evidence>
<dbReference type="Pfam" id="PF10547">
    <property type="entry name" value="P22_AR_N"/>
    <property type="match status" value="1"/>
</dbReference>
<comment type="caution">
    <text evidence="2">The sequence shown here is derived from an EMBL/GenBank/DDBJ whole genome shotgun (WGS) entry which is preliminary data.</text>
</comment>
<dbReference type="Proteomes" id="UP000030145">
    <property type="component" value="Unassembled WGS sequence"/>
</dbReference>
<gene>
    <name evidence="2" type="ORF">MA47_09845</name>
</gene>
<sequence length="255" mass="28494">MSNQLASIPFHGQTVQSVQLDGKPTVALKPIVENLGVDYSRQLKKLKEKSWANLSAVSVVAGDGKSREMTCIDLRTLTMWLATIDENRVSEEARPLVVAYQAEIADVIESYWAKGGAINPRANEHQINALIFQARSQMELCQAAKGLIRDEHLEAKARIILARGLGEAPELEAKDRPLYTSDFLAEKNLSQKKLKSVSGVFGKRMKAAYTLEHGTEPEKYPLNLPNGQVRHVNAYTEADRPLMERVWNKYYDTAA</sequence>
<dbReference type="EMBL" id="JRVJ01000021">
    <property type="protein sequence ID" value="KGM18169.1"/>
    <property type="molecule type" value="Genomic_DNA"/>
</dbReference>
<proteinExistence type="predicted"/>
<dbReference type="PRINTS" id="PR01994">
    <property type="entry name" value="ANTIREPRESSR"/>
</dbReference>
<dbReference type="RefSeq" id="WP_035115785.1">
    <property type="nucleotide sequence ID" value="NZ_CP047046.1"/>
</dbReference>
<reference evidence="2 3" key="1">
    <citation type="submission" date="2014-10" db="EMBL/GenBank/DDBJ databases">
        <title>Whole Genome sequence of Corynebacterium auriscanis strain CIP 106629.</title>
        <authorList>
            <person name="Hassan S.S."/>
            <person name="Jamal S.B."/>
            <person name="Tiwari S."/>
            <person name="Oliveira L.D.C."/>
            <person name="Souza F."/>
            <person name="Mariano D.C."/>
            <person name="Almeida S."/>
            <person name="Dorella F."/>
            <person name="Pereira F."/>
            <person name="Carvalho A."/>
            <person name="Leal C.A."/>
            <person name="Soares S.D.C."/>
            <person name="Figueiredo H.C."/>
            <person name="Silva A."/>
            <person name="Azevedo V.A."/>
        </authorList>
    </citation>
    <scope>NUCLEOTIDE SEQUENCE [LARGE SCALE GENOMIC DNA]</scope>
    <source>
        <strain evidence="2 3">CIP 106629</strain>
    </source>
</reference>
<feature type="domain" description="Antirepressor protein ant N-terminal" evidence="1">
    <location>
        <begin position="7"/>
        <end position="117"/>
    </location>
</feature>
<protein>
    <submittedName>
        <fullName evidence="2">Prophage antirepressor</fullName>
    </submittedName>
</protein>
<accession>A0A0A2DJS2</accession>
<dbReference type="InterPro" id="IPR018875">
    <property type="entry name" value="Antirepressor_Ant_N"/>
</dbReference>